<dbReference type="SUPFAM" id="SSF46689">
    <property type="entry name" value="Homeodomain-like"/>
    <property type="match status" value="1"/>
</dbReference>
<dbReference type="GO" id="GO:0003700">
    <property type="term" value="F:DNA-binding transcription factor activity"/>
    <property type="evidence" value="ECO:0007669"/>
    <property type="project" value="TreeGrafter"/>
</dbReference>
<dbReference type="InterPro" id="IPR050109">
    <property type="entry name" value="HTH-type_TetR-like_transc_reg"/>
</dbReference>
<dbReference type="PRINTS" id="PR00455">
    <property type="entry name" value="HTHTETR"/>
</dbReference>
<sequence length="207" mass="22391">MPKVSEEHKAARREEIARAALRCFATKGYAGTSMADIIRESGLSAGAIYGYYRNKNELVREAMRSVVVGRFTELERGASADEVTPPGDLLVQFLRSVSEIAGQAPGMVLQVWSTAQLDPELKESVAGGLAEIGRLFRDHLERWYVSRGVDEQDARARAAAEYPVYVGVCQGYIVHNALVDGFDREAYFAAAAGVLAHGASVTPGNAL</sequence>
<comment type="caution">
    <text evidence="6">The sequence shown here is derived from an EMBL/GenBank/DDBJ whole genome shotgun (WGS) entry which is preliminary data.</text>
</comment>
<gene>
    <name evidence="6" type="ORF">FE697_011870</name>
</gene>
<organism evidence="6 7">
    <name type="scientific">Mumia zhuanghuii</name>
    <dbReference type="NCBI Taxonomy" id="2585211"/>
    <lineage>
        <taxon>Bacteria</taxon>
        <taxon>Bacillati</taxon>
        <taxon>Actinomycetota</taxon>
        <taxon>Actinomycetes</taxon>
        <taxon>Propionibacteriales</taxon>
        <taxon>Nocardioidaceae</taxon>
        <taxon>Mumia</taxon>
    </lineage>
</organism>
<protein>
    <submittedName>
        <fullName evidence="6">TetR/AcrR family transcriptional regulator</fullName>
    </submittedName>
</protein>
<dbReference type="AlphaFoldDB" id="A0A5Q6RXM3"/>
<evidence type="ECO:0000256" key="2">
    <source>
        <dbReference type="ARBA" id="ARBA00023125"/>
    </source>
</evidence>
<dbReference type="Proteomes" id="UP000307768">
    <property type="component" value="Unassembled WGS sequence"/>
</dbReference>
<evidence type="ECO:0000256" key="4">
    <source>
        <dbReference type="PROSITE-ProRule" id="PRU00335"/>
    </source>
</evidence>
<dbReference type="GO" id="GO:0000976">
    <property type="term" value="F:transcription cis-regulatory region binding"/>
    <property type="evidence" value="ECO:0007669"/>
    <property type="project" value="TreeGrafter"/>
</dbReference>
<evidence type="ECO:0000259" key="5">
    <source>
        <dbReference type="PROSITE" id="PS50977"/>
    </source>
</evidence>
<keyword evidence="1" id="KW-0805">Transcription regulation</keyword>
<keyword evidence="2 4" id="KW-0238">DNA-binding</keyword>
<dbReference type="OrthoDB" id="5242390at2"/>
<keyword evidence="3" id="KW-0804">Transcription</keyword>
<dbReference type="PANTHER" id="PTHR30055">
    <property type="entry name" value="HTH-TYPE TRANSCRIPTIONAL REGULATOR RUTR"/>
    <property type="match status" value="1"/>
</dbReference>
<dbReference type="PROSITE" id="PS50977">
    <property type="entry name" value="HTH_TETR_2"/>
    <property type="match status" value="1"/>
</dbReference>
<feature type="DNA-binding region" description="H-T-H motif" evidence="4">
    <location>
        <begin position="33"/>
        <end position="52"/>
    </location>
</feature>
<accession>A0A5Q6RXM3</accession>
<proteinExistence type="predicted"/>
<reference evidence="6 7" key="1">
    <citation type="submission" date="2019-09" db="EMBL/GenBank/DDBJ databases">
        <title>Mumia zhuanghuii sp. nov. isolated from the intestinal contents of plateau pika (Ochotona curzoniae) in the Qinghai-Tibet plateau of China.</title>
        <authorList>
            <person name="Tian Z."/>
        </authorList>
    </citation>
    <scope>NUCLEOTIDE SEQUENCE [LARGE SCALE GENOMIC DNA]</scope>
    <source>
        <strain evidence="7">350</strain>
    </source>
</reference>
<dbReference type="Gene3D" id="1.10.357.10">
    <property type="entry name" value="Tetracycline Repressor, domain 2"/>
    <property type="match status" value="1"/>
</dbReference>
<evidence type="ECO:0000256" key="3">
    <source>
        <dbReference type="ARBA" id="ARBA00023163"/>
    </source>
</evidence>
<dbReference type="InterPro" id="IPR009057">
    <property type="entry name" value="Homeodomain-like_sf"/>
</dbReference>
<evidence type="ECO:0000313" key="7">
    <source>
        <dbReference type="Proteomes" id="UP000307768"/>
    </source>
</evidence>
<evidence type="ECO:0000256" key="1">
    <source>
        <dbReference type="ARBA" id="ARBA00023015"/>
    </source>
</evidence>
<name>A0A5Q6RXM3_9ACTN</name>
<dbReference type="InterPro" id="IPR001647">
    <property type="entry name" value="HTH_TetR"/>
</dbReference>
<feature type="domain" description="HTH tetR-type" evidence="5">
    <location>
        <begin position="10"/>
        <end position="70"/>
    </location>
</feature>
<evidence type="ECO:0000313" key="6">
    <source>
        <dbReference type="EMBL" id="KAA1422843.1"/>
    </source>
</evidence>
<dbReference type="RefSeq" id="WP_149769793.1">
    <property type="nucleotide sequence ID" value="NZ_VDFQ02000003.1"/>
</dbReference>
<dbReference type="Pfam" id="PF00440">
    <property type="entry name" value="TetR_N"/>
    <property type="match status" value="1"/>
</dbReference>
<dbReference type="PANTHER" id="PTHR30055:SF234">
    <property type="entry name" value="HTH-TYPE TRANSCRIPTIONAL REGULATOR BETI"/>
    <property type="match status" value="1"/>
</dbReference>
<dbReference type="EMBL" id="VDFQ02000003">
    <property type="protein sequence ID" value="KAA1422843.1"/>
    <property type="molecule type" value="Genomic_DNA"/>
</dbReference>